<dbReference type="AlphaFoldDB" id="A0A498SR07"/>
<sequence length="127" mass="14693">MTSLLVIIDNQYCLSHTIDTNTGTITVTNINIPSAIINDEQKAGTSHDYNGLSAYNRLRHSERQRRRYKQMLQQKQKQPLQIYRSDGSNIDNKFFDNLRRPLSANNNNNNNSNNNGVIRNKLKAHHR</sequence>
<evidence type="ECO:0000256" key="1">
    <source>
        <dbReference type="SAM" id="MobiDB-lite"/>
    </source>
</evidence>
<evidence type="ECO:0000313" key="3">
    <source>
        <dbReference type="Proteomes" id="UP000276991"/>
    </source>
</evidence>
<reference evidence="2 3" key="1">
    <citation type="submission" date="2018-08" db="EMBL/GenBank/DDBJ databases">
        <authorList>
            <person name="Laetsch R D."/>
            <person name="Stevens L."/>
            <person name="Kumar S."/>
            <person name="Blaxter L. M."/>
        </authorList>
    </citation>
    <scope>NUCLEOTIDE SEQUENCE [LARGE SCALE GENOMIC DNA]</scope>
</reference>
<dbReference type="OrthoDB" id="6328726at2759"/>
<evidence type="ECO:0000313" key="2">
    <source>
        <dbReference type="EMBL" id="VBB34273.1"/>
    </source>
</evidence>
<feature type="compositionally biased region" description="Low complexity" evidence="1">
    <location>
        <begin position="105"/>
        <end position="115"/>
    </location>
</feature>
<feature type="non-terminal residue" evidence="2">
    <location>
        <position position="127"/>
    </location>
</feature>
<protein>
    <submittedName>
        <fullName evidence="2">Uncharacterized protein</fullName>
    </submittedName>
</protein>
<accession>A0A498SR07</accession>
<feature type="region of interest" description="Disordered" evidence="1">
    <location>
        <begin position="63"/>
        <end position="127"/>
    </location>
</feature>
<dbReference type="Proteomes" id="UP000276991">
    <property type="component" value="Unassembled WGS sequence"/>
</dbReference>
<proteinExistence type="predicted"/>
<organism evidence="2 3">
    <name type="scientific">Acanthocheilonema viteae</name>
    <name type="common">Filarial nematode worm</name>
    <name type="synonym">Dipetalonema viteae</name>
    <dbReference type="NCBI Taxonomy" id="6277"/>
    <lineage>
        <taxon>Eukaryota</taxon>
        <taxon>Metazoa</taxon>
        <taxon>Ecdysozoa</taxon>
        <taxon>Nematoda</taxon>
        <taxon>Chromadorea</taxon>
        <taxon>Rhabditida</taxon>
        <taxon>Spirurina</taxon>
        <taxon>Spiruromorpha</taxon>
        <taxon>Filarioidea</taxon>
        <taxon>Onchocercidae</taxon>
        <taxon>Acanthocheilonema</taxon>
    </lineage>
</organism>
<keyword evidence="3" id="KW-1185">Reference proteome</keyword>
<feature type="compositionally biased region" description="Low complexity" evidence="1">
    <location>
        <begin position="70"/>
        <end position="84"/>
    </location>
</feature>
<name>A0A498SR07_ACAVI</name>
<dbReference type="EMBL" id="UPTC01003279">
    <property type="protein sequence ID" value="VBB34273.1"/>
    <property type="molecule type" value="Genomic_DNA"/>
</dbReference>
<gene>
    <name evidence="2" type="ORF">NAV_LOCUS9064</name>
</gene>